<dbReference type="Gene3D" id="3.40.720.10">
    <property type="entry name" value="Alkaline Phosphatase, subunit A"/>
    <property type="match status" value="1"/>
</dbReference>
<reference evidence="4 6" key="2">
    <citation type="submission" date="2018-06" db="EMBL/GenBank/DDBJ databases">
        <authorList>
            <consortium name="Pathogen Informatics"/>
            <person name="Doyle S."/>
        </authorList>
    </citation>
    <scope>NUCLEOTIDE SEQUENCE [LARGE SCALE GENOMIC DNA]</scope>
    <source>
        <strain evidence="4 6">NCTC11991</strain>
    </source>
</reference>
<dbReference type="EMBL" id="UGOY01000001">
    <property type="protein sequence ID" value="STY22086.1"/>
    <property type="molecule type" value="Genomic_DNA"/>
</dbReference>
<protein>
    <submittedName>
        <fullName evidence="4">Type I phosphodiesterase / nucleotide pyrophosphatase</fullName>
    </submittedName>
</protein>
<keyword evidence="1" id="KW-0812">Transmembrane</keyword>
<keyword evidence="1" id="KW-0472">Membrane</keyword>
<evidence type="ECO:0000313" key="5">
    <source>
        <dbReference type="Proteomes" id="UP000054820"/>
    </source>
</evidence>
<evidence type="ECO:0000313" key="3">
    <source>
        <dbReference type="EMBL" id="KTD76097.1"/>
    </source>
</evidence>
<dbReference type="Proteomes" id="UP000255110">
    <property type="component" value="Unassembled WGS sequence"/>
</dbReference>
<dbReference type="Pfam" id="PF01676">
    <property type="entry name" value="Metalloenzyme"/>
    <property type="match status" value="1"/>
</dbReference>
<gene>
    <name evidence="3" type="ORF">Lstg_2385</name>
    <name evidence="4" type="ORF">NCTC11991_00664</name>
</gene>
<dbReference type="EMBL" id="LNYZ01000019">
    <property type="protein sequence ID" value="KTD76097.1"/>
    <property type="molecule type" value="Genomic_DNA"/>
</dbReference>
<dbReference type="SUPFAM" id="SSF53649">
    <property type="entry name" value="Alkaline phosphatase-like"/>
    <property type="match status" value="1"/>
</dbReference>
<feature type="transmembrane region" description="Helical" evidence="1">
    <location>
        <begin position="30"/>
        <end position="55"/>
    </location>
</feature>
<accession>A0A378L5K0</accession>
<evidence type="ECO:0000313" key="4">
    <source>
        <dbReference type="EMBL" id="STY22086.1"/>
    </source>
</evidence>
<keyword evidence="1" id="KW-1133">Transmembrane helix</keyword>
<dbReference type="AlphaFoldDB" id="A0A378L5K0"/>
<keyword evidence="5" id="KW-1185">Reference proteome</keyword>
<evidence type="ECO:0000259" key="2">
    <source>
        <dbReference type="Pfam" id="PF01676"/>
    </source>
</evidence>
<proteinExistence type="predicted"/>
<organism evidence="4 6">
    <name type="scientific">Legionella steigerwaltii</name>
    <dbReference type="NCBI Taxonomy" id="460"/>
    <lineage>
        <taxon>Bacteria</taxon>
        <taxon>Pseudomonadati</taxon>
        <taxon>Pseudomonadota</taxon>
        <taxon>Gammaproteobacteria</taxon>
        <taxon>Legionellales</taxon>
        <taxon>Legionellaceae</taxon>
        <taxon>Legionella</taxon>
    </lineage>
</organism>
<dbReference type="Proteomes" id="UP000054820">
    <property type="component" value="Unassembled WGS sequence"/>
</dbReference>
<dbReference type="STRING" id="460.Lstg_2385"/>
<evidence type="ECO:0000313" key="6">
    <source>
        <dbReference type="Proteomes" id="UP000255110"/>
    </source>
</evidence>
<dbReference type="GO" id="GO:0003824">
    <property type="term" value="F:catalytic activity"/>
    <property type="evidence" value="ECO:0007669"/>
    <property type="project" value="InterPro"/>
</dbReference>
<name>A0A378L5K0_9GAMM</name>
<dbReference type="InterPro" id="IPR006124">
    <property type="entry name" value="Metalloenzyme"/>
</dbReference>
<evidence type="ECO:0000256" key="1">
    <source>
        <dbReference type="SAM" id="Phobius"/>
    </source>
</evidence>
<reference evidence="3 5" key="1">
    <citation type="submission" date="2015-11" db="EMBL/GenBank/DDBJ databases">
        <title>Genomic analysis of 38 Legionella species identifies large and diverse effector repertoires.</title>
        <authorList>
            <person name="Burstein D."/>
            <person name="Amaro F."/>
            <person name="Zusman T."/>
            <person name="Lifshitz Z."/>
            <person name="Cohen O."/>
            <person name="Gilbert J.A."/>
            <person name="Pupko T."/>
            <person name="Shuman H.A."/>
            <person name="Segal G."/>
        </authorList>
    </citation>
    <scope>NUCLEOTIDE SEQUENCE [LARGE SCALE GENOMIC DNA]</scope>
    <source>
        <strain evidence="3 5">SC-18-C9</strain>
    </source>
</reference>
<feature type="domain" description="Metalloenzyme" evidence="2">
    <location>
        <begin position="241"/>
        <end position="310"/>
    </location>
</feature>
<dbReference type="InterPro" id="IPR017850">
    <property type="entry name" value="Alkaline_phosphatase_core_sf"/>
</dbReference>
<sequence>MGTIGFKAKEDICTNEAEYPTLITVLSLKFFGVFMFIKLLVIAILEFLYCPIVFATTEIPPISGKINRVIYITLDGVRWQDVYQNHKHFPKFWEKHASKVIFYGDPLGNIPMYTASVPTSLPSYQSQMAGAVQSCADNNCGRIKVETLPERIIRQLHLSKKEVVIFSSWPEIGYATEHVVGTTFSNNGKEFVYNPDNLKPDQVMNELNQKQGDDHPKGKNRYDRYTFAQAWHYFVTYEPLFLWISLDDADEAAHADDLKAYHQALDYYDEVLDKILSYLQTKKIEKQTLVIITTDHGRGDHSNWVNHGPEYPESKKIWAFVMNGQLVPVSQDEEKKRYSLLSIRPTIEKALGMVDPVVN</sequence>
<dbReference type="GO" id="GO:0046872">
    <property type="term" value="F:metal ion binding"/>
    <property type="evidence" value="ECO:0007669"/>
    <property type="project" value="InterPro"/>
</dbReference>